<dbReference type="OrthoDB" id="10010954at2759"/>
<dbReference type="Proteomes" id="UP000664169">
    <property type="component" value="Unassembled WGS sequence"/>
</dbReference>
<gene>
    <name evidence="2" type="ORF">GOMPHAMPRED_003100</name>
</gene>
<protein>
    <recommendedName>
        <fullName evidence="4">Secreted protein</fullName>
    </recommendedName>
</protein>
<feature type="chain" id="PRO_5034526001" description="Secreted protein" evidence="1">
    <location>
        <begin position="17"/>
        <end position="296"/>
    </location>
</feature>
<keyword evidence="1" id="KW-0732">Signal</keyword>
<reference evidence="2" key="1">
    <citation type="submission" date="2021-03" db="EMBL/GenBank/DDBJ databases">
        <authorList>
            <person name="Tagirdzhanova G."/>
        </authorList>
    </citation>
    <scope>NUCLEOTIDE SEQUENCE</scope>
</reference>
<evidence type="ECO:0008006" key="4">
    <source>
        <dbReference type="Google" id="ProtNLM"/>
    </source>
</evidence>
<comment type="caution">
    <text evidence="2">The sequence shown here is derived from an EMBL/GenBank/DDBJ whole genome shotgun (WGS) entry which is preliminary data.</text>
</comment>
<evidence type="ECO:0000313" key="3">
    <source>
        <dbReference type="Proteomes" id="UP000664169"/>
    </source>
</evidence>
<accession>A0A8H3EDS8</accession>
<proteinExistence type="predicted"/>
<organism evidence="2 3">
    <name type="scientific">Gomphillus americanus</name>
    <dbReference type="NCBI Taxonomy" id="1940652"/>
    <lineage>
        <taxon>Eukaryota</taxon>
        <taxon>Fungi</taxon>
        <taxon>Dikarya</taxon>
        <taxon>Ascomycota</taxon>
        <taxon>Pezizomycotina</taxon>
        <taxon>Lecanoromycetes</taxon>
        <taxon>OSLEUM clade</taxon>
        <taxon>Ostropomycetidae</taxon>
        <taxon>Ostropales</taxon>
        <taxon>Graphidaceae</taxon>
        <taxon>Gomphilloideae</taxon>
        <taxon>Gomphillus</taxon>
    </lineage>
</organism>
<keyword evidence="3" id="KW-1185">Reference proteome</keyword>
<name>A0A8H3EDS8_9LECA</name>
<feature type="signal peptide" evidence="1">
    <location>
        <begin position="1"/>
        <end position="16"/>
    </location>
</feature>
<dbReference type="EMBL" id="CAJPDQ010000002">
    <property type="protein sequence ID" value="CAF9905276.1"/>
    <property type="molecule type" value="Genomic_DNA"/>
</dbReference>
<dbReference type="AlphaFoldDB" id="A0A8H3EDS8"/>
<evidence type="ECO:0000313" key="2">
    <source>
        <dbReference type="EMBL" id="CAF9905276.1"/>
    </source>
</evidence>
<evidence type="ECO:0000256" key="1">
    <source>
        <dbReference type="SAM" id="SignalP"/>
    </source>
</evidence>
<sequence length="296" mass="32915">MFLVIWFLAITAAAAAAAAGAAAFPQHHHTTKFPVHELYKMTTDFWDAFMYPNNCLQAKSINSTLLAEDVQGRIDITRTFVGQELNTEYLFGLFCNAVGSEFSIVGIPTSYTVEEFVGSGNLVSVTVTVSMNYPALAWISPVQITTFITFDQRGRISQYDAVFKWLDWQFATLLQKAQALAGNSSVVELVENLLIQEICSVASQYCIGDLQQYSSTSDCSTFLSSIRLGEVWELGMNTLTCRVVHRNMVPYRPDVHCAHIGKSGGGYCTDDRLYDKYVSQPFFTMSSLIRNSSHHG</sequence>